<keyword evidence="4" id="KW-1185">Reference proteome</keyword>
<dbReference type="EMBL" id="ML986505">
    <property type="protein sequence ID" value="KAF2274139.1"/>
    <property type="molecule type" value="Genomic_DNA"/>
</dbReference>
<dbReference type="GeneID" id="54552051"/>
<evidence type="ECO:0000256" key="1">
    <source>
        <dbReference type="SAM" id="MobiDB-lite"/>
    </source>
</evidence>
<dbReference type="Proteomes" id="UP000800097">
    <property type="component" value="Unassembled WGS sequence"/>
</dbReference>
<sequence length="178" mass="18648">MVFGSRYLALALSLTPLARCLPLNGAPSPRNLVQRTRSYAVVNVDGGSTALAEVTTTALLHPTSTTSTPASTTKASSTSIPTPAEERPPPSPVTKTSNIVTVIVTETAQPTEFYDDGMWHTRYPVKYFGDAVPALTSSSTSRKGAGVPGPVVTPPLVHFNNQTVSTTTIGGTTYVGKE</sequence>
<feature type="compositionally biased region" description="Low complexity" evidence="1">
    <location>
        <begin position="62"/>
        <end position="83"/>
    </location>
</feature>
<organism evidence="3 4">
    <name type="scientific">Westerdykella ornata</name>
    <dbReference type="NCBI Taxonomy" id="318751"/>
    <lineage>
        <taxon>Eukaryota</taxon>
        <taxon>Fungi</taxon>
        <taxon>Dikarya</taxon>
        <taxon>Ascomycota</taxon>
        <taxon>Pezizomycotina</taxon>
        <taxon>Dothideomycetes</taxon>
        <taxon>Pleosporomycetidae</taxon>
        <taxon>Pleosporales</taxon>
        <taxon>Sporormiaceae</taxon>
        <taxon>Westerdykella</taxon>
    </lineage>
</organism>
<name>A0A6A6JG15_WESOR</name>
<protein>
    <submittedName>
        <fullName evidence="3">Uncharacterized protein</fullName>
    </submittedName>
</protein>
<feature type="signal peptide" evidence="2">
    <location>
        <begin position="1"/>
        <end position="20"/>
    </location>
</feature>
<evidence type="ECO:0000313" key="3">
    <source>
        <dbReference type="EMBL" id="KAF2274139.1"/>
    </source>
</evidence>
<reference evidence="3" key="1">
    <citation type="journal article" date="2020" name="Stud. Mycol.">
        <title>101 Dothideomycetes genomes: a test case for predicting lifestyles and emergence of pathogens.</title>
        <authorList>
            <person name="Haridas S."/>
            <person name="Albert R."/>
            <person name="Binder M."/>
            <person name="Bloem J."/>
            <person name="Labutti K."/>
            <person name="Salamov A."/>
            <person name="Andreopoulos B."/>
            <person name="Baker S."/>
            <person name="Barry K."/>
            <person name="Bills G."/>
            <person name="Bluhm B."/>
            <person name="Cannon C."/>
            <person name="Castanera R."/>
            <person name="Culley D."/>
            <person name="Daum C."/>
            <person name="Ezra D."/>
            <person name="Gonzalez J."/>
            <person name="Henrissat B."/>
            <person name="Kuo A."/>
            <person name="Liang C."/>
            <person name="Lipzen A."/>
            <person name="Lutzoni F."/>
            <person name="Magnuson J."/>
            <person name="Mondo S."/>
            <person name="Nolan M."/>
            <person name="Ohm R."/>
            <person name="Pangilinan J."/>
            <person name="Park H.-J."/>
            <person name="Ramirez L."/>
            <person name="Alfaro M."/>
            <person name="Sun H."/>
            <person name="Tritt A."/>
            <person name="Yoshinaga Y."/>
            <person name="Zwiers L.-H."/>
            <person name="Turgeon B."/>
            <person name="Goodwin S."/>
            <person name="Spatafora J."/>
            <person name="Crous P."/>
            <person name="Grigoriev I."/>
        </authorList>
    </citation>
    <scope>NUCLEOTIDE SEQUENCE</scope>
    <source>
        <strain evidence="3">CBS 379.55</strain>
    </source>
</reference>
<feature type="region of interest" description="Disordered" evidence="1">
    <location>
        <begin position="62"/>
        <end position="95"/>
    </location>
</feature>
<proteinExistence type="predicted"/>
<evidence type="ECO:0000313" key="4">
    <source>
        <dbReference type="Proteomes" id="UP000800097"/>
    </source>
</evidence>
<gene>
    <name evidence="3" type="ORF">EI97DRAFT_435502</name>
</gene>
<accession>A0A6A6JG15</accession>
<dbReference type="AlphaFoldDB" id="A0A6A6JG15"/>
<dbReference type="OrthoDB" id="3798369at2759"/>
<keyword evidence="2" id="KW-0732">Signal</keyword>
<feature type="chain" id="PRO_5025382703" evidence="2">
    <location>
        <begin position="21"/>
        <end position="178"/>
    </location>
</feature>
<evidence type="ECO:0000256" key="2">
    <source>
        <dbReference type="SAM" id="SignalP"/>
    </source>
</evidence>
<dbReference type="RefSeq" id="XP_033651678.1">
    <property type="nucleotide sequence ID" value="XM_033798876.1"/>
</dbReference>